<evidence type="ECO:0000256" key="1">
    <source>
        <dbReference type="SAM" id="SignalP"/>
    </source>
</evidence>
<dbReference type="RefSeq" id="WP_131557754.1">
    <property type="nucleotide sequence ID" value="NZ_SJSN01000006.1"/>
</dbReference>
<organism evidence="3 4">
    <name type="scientific">Pedobacter frigidisoli</name>
    <dbReference type="NCBI Taxonomy" id="2530455"/>
    <lineage>
        <taxon>Bacteria</taxon>
        <taxon>Pseudomonadati</taxon>
        <taxon>Bacteroidota</taxon>
        <taxon>Sphingobacteriia</taxon>
        <taxon>Sphingobacteriales</taxon>
        <taxon>Sphingobacteriaceae</taxon>
        <taxon>Pedobacter</taxon>
    </lineage>
</organism>
<keyword evidence="1" id="KW-0732">Signal</keyword>
<evidence type="ECO:0000259" key="2">
    <source>
        <dbReference type="Pfam" id="PF01841"/>
    </source>
</evidence>
<comment type="caution">
    <text evidence="3">The sequence shown here is derived from an EMBL/GenBank/DDBJ whole genome shotgun (WGS) entry which is preliminary data.</text>
</comment>
<reference evidence="3 4" key="1">
    <citation type="submission" date="2019-02" db="EMBL/GenBank/DDBJ databases">
        <title>Pedobacter sp. RP-3-11 sp. nov., isolated from Arctic soil.</title>
        <authorList>
            <person name="Dahal R.H."/>
        </authorList>
    </citation>
    <scope>NUCLEOTIDE SEQUENCE [LARGE SCALE GENOMIC DNA]</scope>
    <source>
        <strain evidence="3 4">RP-3-11</strain>
    </source>
</reference>
<dbReference type="Proteomes" id="UP000291485">
    <property type="component" value="Unassembled WGS sequence"/>
</dbReference>
<evidence type="ECO:0000313" key="4">
    <source>
        <dbReference type="Proteomes" id="UP000291485"/>
    </source>
</evidence>
<evidence type="ECO:0000313" key="3">
    <source>
        <dbReference type="EMBL" id="TCD10425.1"/>
    </source>
</evidence>
<protein>
    <submittedName>
        <fullName evidence="3">DUF3857 domain-containing protein</fullName>
    </submittedName>
</protein>
<dbReference type="InterPro" id="IPR002931">
    <property type="entry name" value="Transglutaminase-like"/>
</dbReference>
<dbReference type="SUPFAM" id="SSF54001">
    <property type="entry name" value="Cysteine proteinases"/>
    <property type="match status" value="1"/>
</dbReference>
<accession>A0A4R0P112</accession>
<feature type="signal peptide" evidence="1">
    <location>
        <begin position="1"/>
        <end position="19"/>
    </location>
</feature>
<dbReference type="Gene3D" id="2.60.120.1130">
    <property type="match status" value="1"/>
</dbReference>
<dbReference type="Pfam" id="PF01841">
    <property type="entry name" value="Transglut_core"/>
    <property type="match status" value="1"/>
</dbReference>
<dbReference type="OrthoDB" id="98874at2"/>
<sequence>MNKILTIAILLLSCLTANAQNFNFGSITPEDYNFDKKTIDTNANAIVLREFGTACFEMNEEGHVDLALVHHVKIKIYNKDGFNQANIIIPLYKGEYRDEIISDLKASTFNLLNGVFKETMLDKSSIIIENKSKYTNLAKFTLPNLKEGSIIEYSYKLLSPNVFNYKTWEFQSNIPKVQSEFVANIPATYNYHISLRGDQKLGDQKIEVAKKCFTFAGTPINCSKLTYLMKNIPAFVKEDYMTSPNNFLSAIHFELSEYQHINAGKVTYTKSWKDIDNDLIAEESFGSQMKRKDLFKNFASKIAADSLSNLNKAKAIYTFVKKQIKWNNFYGKYTTETIKKALEAKSGNVADINLSLVAALLAANLDAEAVILSTRENGVVSKLYPIVTDFDYVIAKVNIDGISYLLDATEPMLSFGLLPFRCINDKGRVINLKKPSYWIDLKASQKISTSYLLNGKLNLDGTITGKLTIHNQGYAAFNKRREIKNFTSVDDFAEKLEENMPRVKFLNHQIIDLDSVENVLTEEYEIEIKTNNELNSNQFYFNPFIINAISKNPFNLNERNYPIDLGAKSEDRVSINIELPIGFEMLEKPKNLSLALDNNGGKYLLQTNIENNSISLNQTIQLNNAIYQPGEYLSLKTFYSKIIQNQKIDFLLKKVSK</sequence>
<dbReference type="Gene3D" id="2.60.40.3140">
    <property type="match status" value="1"/>
</dbReference>
<feature type="chain" id="PRO_5020969131" evidence="1">
    <location>
        <begin position="20"/>
        <end position="657"/>
    </location>
</feature>
<gene>
    <name evidence="3" type="ORF">EZ449_08730</name>
</gene>
<name>A0A4R0P112_9SPHI</name>
<keyword evidence="4" id="KW-1185">Reference proteome</keyword>
<dbReference type="EMBL" id="SJSN01000006">
    <property type="protein sequence ID" value="TCD10425.1"/>
    <property type="molecule type" value="Genomic_DNA"/>
</dbReference>
<dbReference type="InterPro" id="IPR038765">
    <property type="entry name" value="Papain-like_cys_pep_sf"/>
</dbReference>
<feature type="domain" description="Transglutaminase-like" evidence="2">
    <location>
        <begin position="297"/>
        <end position="377"/>
    </location>
</feature>
<proteinExistence type="predicted"/>
<dbReference type="AlphaFoldDB" id="A0A4R0P112"/>
<dbReference type="Gene3D" id="3.10.620.30">
    <property type="match status" value="1"/>
</dbReference>